<evidence type="ECO:0000256" key="1">
    <source>
        <dbReference type="ARBA" id="ARBA00023186"/>
    </source>
</evidence>
<feature type="transmembrane region" description="Helical" evidence="3">
    <location>
        <begin position="395"/>
        <end position="413"/>
    </location>
</feature>
<evidence type="ECO:0000313" key="6">
    <source>
        <dbReference type="Proteomes" id="UP000250443"/>
    </source>
</evidence>
<feature type="transmembrane region" description="Helical" evidence="3">
    <location>
        <begin position="541"/>
        <end position="561"/>
    </location>
</feature>
<proteinExistence type="predicted"/>
<keyword evidence="1" id="KW-0143">Chaperone</keyword>
<evidence type="ECO:0000313" key="5">
    <source>
        <dbReference type="EMBL" id="SPZ13532.1"/>
    </source>
</evidence>
<protein>
    <submittedName>
        <fullName evidence="5">DnaJ domain-containing protein</fullName>
    </submittedName>
</protein>
<feature type="transmembrane region" description="Helical" evidence="3">
    <location>
        <begin position="502"/>
        <end position="521"/>
    </location>
</feature>
<dbReference type="EMBL" id="UAUF01000014">
    <property type="protein sequence ID" value="SPZ13532.1"/>
    <property type="molecule type" value="Genomic_DNA"/>
</dbReference>
<feature type="transmembrane region" description="Helical" evidence="3">
    <location>
        <begin position="425"/>
        <end position="445"/>
    </location>
</feature>
<keyword evidence="3" id="KW-0472">Membrane</keyword>
<dbReference type="PROSITE" id="PS50076">
    <property type="entry name" value="DNAJ_2"/>
    <property type="match status" value="1"/>
</dbReference>
<dbReference type="SUPFAM" id="SSF46565">
    <property type="entry name" value="Chaperone J-domain"/>
    <property type="match status" value="1"/>
</dbReference>
<feature type="region of interest" description="Disordered" evidence="2">
    <location>
        <begin position="104"/>
        <end position="123"/>
    </location>
</feature>
<dbReference type="Pfam" id="PF00226">
    <property type="entry name" value="DnaJ"/>
    <property type="match status" value="1"/>
</dbReference>
<dbReference type="InterPro" id="IPR001623">
    <property type="entry name" value="DnaJ_domain"/>
</dbReference>
<gene>
    <name evidence="5" type="ORF">NCTC11842_05276</name>
</gene>
<keyword evidence="3" id="KW-1133">Transmembrane helix</keyword>
<evidence type="ECO:0000256" key="3">
    <source>
        <dbReference type="SAM" id="Phobius"/>
    </source>
</evidence>
<dbReference type="Gene3D" id="1.10.287.110">
    <property type="entry name" value="DnaJ domain"/>
    <property type="match status" value="1"/>
</dbReference>
<dbReference type="SMART" id="SM00271">
    <property type="entry name" value="DnaJ"/>
    <property type="match status" value="1"/>
</dbReference>
<dbReference type="Proteomes" id="UP000250443">
    <property type="component" value="Unassembled WGS sequence"/>
</dbReference>
<evidence type="ECO:0000256" key="2">
    <source>
        <dbReference type="SAM" id="MobiDB-lite"/>
    </source>
</evidence>
<keyword evidence="3" id="KW-0812">Transmembrane</keyword>
<accession>A0A2X2CXM1</accession>
<sequence>MVSPMDCWEILGLDDEADERTIKRQYAKLLKVHRPDDDAEAFQRLREAYEEALSWARERTVEEVKDAPWPSIRTPETFSDAAVEPVLPEDNSVWLQATQAHGSDEVEEPAFFPGDAPRPRPAPDYLEPALNAEALAGHHARRLLEETVAENLRQQWAQAQELNCVAPFQAGLLERCLRHDETALLLAAVELLQWLTPWQSIVLSAGQEAYLTAELLGHQREHLDDLGEAGNELGFLAQLRVLSKQPWANSFDRQQQLQGWVLEMLDEADYLTPSLFEGVCCLFGWDDRKGIVPAPYETWCALVERCEQEAYALRLQQLLNAEPTTPEGRAAHLLLGPISHSEQIRLAKAFKPEDRAARETLRDNLNHRYPGLKQRFPDARLDAFVKIEPKEGKPLSYGWVWAGAALFALLYTLPQRWQEGRLDIFTLFYSLTLWPLVAVWVTKLLTRLWRPVAKWLEPLDLILTYKVLPGRLFNPEASRWTLLRNGIPLAVMALFMGQKAGLIALGIMGLVTCACFVRLPAGSTPFDALVAYWRRNDFSKVIRLILITAAFIVMGGLVGLATRGSFPNQKVPISSNAVEQCVMHSAPQVAKLCDNAQDAQVCMLKLQKLFNEQCNSQQPEPTVKNSAST</sequence>
<reference evidence="5 6" key="1">
    <citation type="submission" date="2018-06" db="EMBL/GenBank/DDBJ databases">
        <authorList>
            <consortium name="Pathogen Informatics"/>
            <person name="Doyle S."/>
        </authorList>
    </citation>
    <scope>NUCLEOTIDE SEQUENCE [LARGE SCALE GENOMIC DNA]</scope>
    <source>
        <strain evidence="5 6">NCTC11842</strain>
    </source>
</reference>
<evidence type="ECO:0000259" key="4">
    <source>
        <dbReference type="PROSITE" id="PS50076"/>
    </source>
</evidence>
<dbReference type="AlphaFoldDB" id="A0A2X2CXM1"/>
<dbReference type="InterPro" id="IPR036869">
    <property type="entry name" value="J_dom_sf"/>
</dbReference>
<name>A0A2X2CXM1_PSELU</name>
<dbReference type="CDD" id="cd06257">
    <property type="entry name" value="DnaJ"/>
    <property type="match status" value="1"/>
</dbReference>
<organism evidence="5 6">
    <name type="scientific">Pseudomonas luteola</name>
    <dbReference type="NCBI Taxonomy" id="47886"/>
    <lineage>
        <taxon>Bacteria</taxon>
        <taxon>Pseudomonadati</taxon>
        <taxon>Pseudomonadota</taxon>
        <taxon>Gammaproteobacteria</taxon>
        <taxon>Pseudomonadales</taxon>
        <taxon>Pseudomonadaceae</taxon>
        <taxon>Pseudomonas</taxon>
    </lineage>
</organism>
<feature type="domain" description="J" evidence="4">
    <location>
        <begin position="6"/>
        <end position="65"/>
    </location>
</feature>